<name>A0A7C8M3J8_9PLEO</name>
<evidence type="ECO:0000313" key="2">
    <source>
        <dbReference type="Proteomes" id="UP000481861"/>
    </source>
</evidence>
<evidence type="ECO:0000313" key="1">
    <source>
        <dbReference type="EMBL" id="KAF2869200.1"/>
    </source>
</evidence>
<protein>
    <submittedName>
        <fullName evidence="1">Uncharacterized protein</fullName>
    </submittedName>
</protein>
<reference evidence="1 2" key="1">
    <citation type="submission" date="2020-01" db="EMBL/GenBank/DDBJ databases">
        <authorList>
            <consortium name="DOE Joint Genome Institute"/>
            <person name="Haridas S."/>
            <person name="Albert R."/>
            <person name="Binder M."/>
            <person name="Bloem J."/>
            <person name="Labutti K."/>
            <person name="Salamov A."/>
            <person name="Andreopoulos B."/>
            <person name="Baker S.E."/>
            <person name="Barry K."/>
            <person name="Bills G."/>
            <person name="Bluhm B.H."/>
            <person name="Cannon C."/>
            <person name="Castanera R."/>
            <person name="Culley D.E."/>
            <person name="Daum C."/>
            <person name="Ezra D."/>
            <person name="Gonzalez J.B."/>
            <person name="Henrissat B."/>
            <person name="Kuo A."/>
            <person name="Liang C."/>
            <person name="Lipzen A."/>
            <person name="Lutzoni F."/>
            <person name="Magnuson J."/>
            <person name="Mondo S."/>
            <person name="Nolan M."/>
            <person name="Ohm R."/>
            <person name="Pangilinan J."/>
            <person name="Park H.-J.H."/>
            <person name="Ramirez L."/>
            <person name="Alfaro M."/>
            <person name="Sun H."/>
            <person name="Tritt A."/>
            <person name="Yoshinaga Y."/>
            <person name="Zwiers L.-H.L."/>
            <person name="Turgeon B.G."/>
            <person name="Goodwin S.B."/>
            <person name="Spatafora J.W."/>
            <person name="Crous P.W."/>
            <person name="Grigoriev I.V."/>
        </authorList>
    </citation>
    <scope>NUCLEOTIDE SEQUENCE [LARGE SCALE GENOMIC DNA]</scope>
    <source>
        <strain evidence="1 2">CBS 611.86</strain>
    </source>
</reference>
<sequence>MWCGGSRTQRSCALSLRHHRHHHNDNCLSTPPGIVPAEARVFAHSNSGTVSSEKNCRGWFWCSGLLGLFIAEGARICGLPKHKQRNV</sequence>
<accession>A0A7C8M3J8</accession>
<gene>
    <name evidence="1" type="ORF">BDV95DRAFT_578588</name>
</gene>
<proteinExistence type="predicted"/>
<organism evidence="1 2">
    <name type="scientific">Massariosphaeria phaeospora</name>
    <dbReference type="NCBI Taxonomy" id="100035"/>
    <lineage>
        <taxon>Eukaryota</taxon>
        <taxon>Fungi</taxon>
        <taxon>Dikarya</taxon>
        <taxon>Ascomycota</taxon>
        <taxon>Pezizomycotina</taxon>
        <taxon>Dothideomycetes</taxon>
        <taxon>Pleosporomycetidae</taxon>
        <taxon>Pleosporales</taxon>
        <taxon>Pleosporales incertae sedis</taxon>
        <taxon>Massariosphaeria</taxon>
    </lineage>
</organism>
<keyword evidence="2" id="KW-1185">Reference proteome</keyword>
<dbReference type="AlphaFoldDB" id="A0A7C8M3J8"/>
<dbReference type="EMBL" id="JAADJZ010000017">
    <property type="protein sequence ID" value="KAF2869200.1"/>
    <property type="molecule type" value="Genomic_DNA"/>
</dbReference>
<comment type="caution">
    <text evidence="1">The sequence shown here is derived from an EMBL/GenBank/DDBJ whole genome shotgun (WGS) entry which is preliminary data.</text>
</comment>
<dbReference type="Proteomes" id="UP000481861">
    <property type="component" value="Unassembled WGS sequence"/>
</dbReference>